<dbReference type="PANTHER" id="PTHR43503">
    <property type="entry name" value="MCG48959-RELATED"/>
    <property type="match status" value="1"/>
</dbReference>
<evidence type="ECO:0000313" key="5">
    <source>
        <dbReference type="EMBL" id="RCH93840.1"/>
    </source>
</evidence>
<accession>A0A367JV75</accession>
<evidence type="ECO:0000259" key="4">
    <source>
        <dbReference type="PROSITE" id="PS50097"/>
    </source>
</evidence>
<dbReference type="Gene3D" id="2.120.10.80">
    <property type="entry name" value="Kelch-type beta propeller"/>
    <property type="match status" value="1"/>
</dbReference>
<dbReference type="PANTHER" id="PTHR43503:SF2">
    <property type="entry name" value="NEGATIVE REGULATOR OF SPORULATION MDS3-RELATED"/>
    <property type="match status" value="1"/>
</dbReference>
<feature type="compositionally biased region" description="Low complexity" evidence="3">
    <location>
        <begin position="590"/>
        <end position="600"/>
    </location>
</feature>
<dbReference type="OrthoDB" id="10001928at2759"/>
<evidence type="ECO:0000256" key="3">
    <source>
        <dbReference type="SAM" id="MobiDB-lite"/>
    </source>
</evidence>
<keyword evidence="1" id="KW-0880">Kelch repeat</keyword>
<keyword evidence="6" id="KW-1185">Reference proteome</keyword>
<dbReference type="SUPFAM" id="SSF54695">
    <property type="entry name" value="POZ domain"/>
    <property type="match status" value="1"/>
</dbReference>
<evidence type="ECO:0000256" key="1">
    <source>
        <dbReference type="ARBA" id="ARBA00022441"/>
    </source>
</evidence>
<protein>
    <recommendedName>
        <fullName evidence="4">BTB domain-containing protein</fullName>
    </recommendedName>
</protein>
<dbReference type="Gene3D" id="3.30.710.10">
    <property type="entry name" value="Potassium Channel Kv1.1, Chain A"/>
    <property type="match status" value="1"/>
</dbReference>
<dbReference type="GO" id="GO:0005739">
    <property type="term" value="C:mitochondrion"/>
    <property type="evidence" value="ECO:0007669"/>
    <property type="project" value="TreeGrafter"/>
</dbReference>
<proteinExistence type="predicted"/>
<dbReference type="GO" id="GO:0045454">
    <property type="term" value="P:cell redox homeostasis"/>
    <property type="evidence" value="ECO:0007669"/>
    <property type="project" value="TreeGrafter"/>
</dbReference>
<organism evidence="5 6">
    <name type="scientific">Rhizopus stolonifer</name>
    <name type="common">Rhizopus nigricans</name>
    <dbReference type="NCBI Taxonomy" id="4846"/>
    <lineage>
        <taxon>Eukaryota</taxon>
        <taxon>Fungi</taxon>
        <taxon>Fungi incertae sedis</taxon>
        <taxon>Mucoromycota</taxon>
        <taxon>Mucoromycotina</taxon>
        <taxon>Mucoromycetes</taxon>
        <taxon>Mucorales</taxon>
        <taxon>Mucorineae</taxon>
        <taxon>Rhizopodaceae</taxon>
        <taxon>Rhizopus</taxon>
    </lineage>
</organism>
<feature type="compositionally biased region" description="Pro residues" evidence="3">
    <location>
        <begin position="534"/>
        <end position="554"/>
    </location>
</feature>
<sequence>MVSLKPGPKQSISDLATQKKTTHGDVPPALVGASTTVIGDNLYVFGGRVASTRQMTNHMYTLHMPTLSWVRHIASPDSAAPPSPRYFHSATAYKHYLVVFGGMSTKSRRKPQNEETLFAMNDISMFNVETMSWVEINIEPSIFNPQARYAHLATLWNKDKLVVMGGQDVTNQHVQEMNVFDITQLSWIQGNPIQSTFDAYRAVAFAPDNDHITSYYGTLSTPLWKPNQEPPVCVYSNYNFNDLMRDLSSFLPLQSTPEFYTHDMPNHYLPPGLRFPTAQMVGQYLIISGTVLSAIQGGYHIWALNLTNLTWTHVDTGKTLSQGSWNRGLHSGQKYYILGHHERDLKEDYGSRRLNFEHIGVIDLEVFGILNLPKATCSSAAQELGLGLMDGLSDITLQTSDHQTIAANSTILAERWPDFAEWIEDEESKVLCFSETYAVTHAFLQFLYTNHLITAQQHQPNILARLLILADIYNLKRLRELSTFALHQLLTISTANLVYETALLTSQNALQLRALRVLLNTKRMLLQYKEVQNHPPPLPPTPQEDPIPTPPMTPYPADIFLPPPPPSSYSFSSLRRLAGKSDPRPELRYSPSKSTPTSSISKKKIFDHSNFSFNVL</sequence>
<dbReference type="GO" id="GO:0005829">
    <property type="term" value="C:cytosol"/>
    <property type="evidence" value="ECO:0007669"/>
    <property type="project" value="TreeGrafter"/>
</dbReference>
<dbReference type="STRING" id="4846.A0A367JV75"/>
<dbReference type="Proteomes" id="UP000253551">
    <property type="component" value="Unassembled WGS sequence"/>
</dbReference>
<keyword evidence="2" id="KW-0677">Repeat</keyword>
<dbReference type="Pfam" id="PF00651">
    <property type="entry name" value="BTB"/>
    <property type="match status" value="1"/>
</dbReference>
<feature type="domain" description="BTB" evidence="4">
    <location>
        <begin position="393"/>
        <end position="456"/>
    </location>
</feature>
<feature type="region of interest" description="Disordered" evidence="3">
    <location>
        <begin position="531"/>
        <end position="601"/>
    </location>
</feature>
<dbReference type="InterPro" id="IPR011333">
    <property type="entry name" value="SKP1/BTB/POZ_sf"/>
</dbReference>
<comment type="caution">
    <text evidence="5">The sequence shown here is derived from an EMBL/GenBank/DDBJ whole genome shotgun (WGS) entry which is preliminary data.</text>
</comment>
<feature type="region of interest" description="Disordered" evidence="3">
    <location>
        <begin position="1"/>
        <end position="27"/>
    </location>
</feature>
<dbReference type="SUPFAM" id="SSF117281">
    <property type="entry name" value="Kelch motif"/>
    <property type="match status" value="1"/>
</dbReference>
<gene>
    <name evidence="5" type="ORF">CU098_009220</name>
</gene>
<dbReference type="Pfam" id="PF24681">
    <property type="entry name" value="Kelch_KLHDC2_KLHL20_DRC7"/>
    <property type="match status" value="1"/>
</dbReference>
<dbReference type="AlphaFoldDB" id="A0A367JV75"/>
<dbReference type="PROSITE" id="PS50097">
    <property type="entry name" value="BTB"/>
    <property type="match status" value="1"/>
</dbReference>
<name>A0A367JV75_RHIST</name>
<dbReference type="EMBL" id="PJQM01002639">
    <property type="protein sequence ID" value="RCH93840.1"/>
    <property type="molecule type" value="Genomic_DNA"/>
</dbReference>
<dbReference type="InterPro" id="IPR015915">
    <property type="entry name" value="Kelch-typ_b-propeller"/>
</dbReference>
<reference evidence="5 6" key="1">
    <citation type="journal article" date="2018" name="G3 (Bethesda)">
        <title>Phylogenetic and Phylogenomic Definition of Rhizopus Species.</title>
        <authorList>
            <person name="Gryganskyi A.P."/>
            <person name="Golan J."/>
            <person name="Dolatabadi S."/>
            <person name="Mondo S."/>
            <person name="Robb S."/>
            <person name="Idnurm A."/>
            <person name="Muszewska A."/>
            <person name="Steczkiewicz K."/>
            <person name="Masonjones S."/>
            <person name="Liao H.L."/>
            <person name="Gajdeczka M.T."/>
            <person name="Anike F."/>
            <person name="Vuek A."/>
            <person name="Anishchenko I.M."/>
            <person name="Voigt K."/>
            <person name="de Hoog G.S."/>
            <person name="Smith M.E."/>
            <person name="Heitman J."/>
            <person name="Vilgalys R."/>
            <person name="Stajich J.E."/>
        </authorList>
    </citation>
    <scope>NUCLEOTIDE SEQUENCE [LARGE SCALE GENOMIC DNA]</scope>
    <source>
        <strain evidence="5 6">LSU 92-RS-03</strain>
    </source>
</reference>
<feature type="compositionally biased region" description="Polar residues" evidence="3">
    <location>
        <begin position="10"/>
        <end position="19"/>
    </location>
</feature>
<evidence type="ECO:0000256" key="2">
    <source>
        <dbReference type="ARBA" id="ARBA00022737"/>
    </source>
</evidence>
<dbReference type="InterPro" id="IPR000210">
    <property type="entry name" value="BTB/POZ_dom"/>
</dbReference>
<evidence type="ECO:0000313" key="6">
    <source>
        <dbReference type="Proteomes" id="UP000253551"/>
    </source>
</evidence>